<evidence type="ECO:0000256" key="9">
    <source>
        <dbReference type="ARBA" id="ARBA00022848"/>
    </source>
</evidence>
<keyword evidence="11 14" id="KW-0408">Iron</keyword>
<keyword evidence="10 14" id="KW-0560">Oxidoreductase</keyword>
<protein>
    <recommendedName>
        <fullName evidence="17">Cytochrome P450</fullName>
    </recommendedName>
</protein>
<keyword evidence="12 14" id="KW-0503">Monooxygenase</keyword>
<evidence type="ECO:0000256" key="7">
    <source>
        <dbReference type="ARBA" id="ARBA00022723"/>
    </source>
</evidence>
<comment type="caution">
    <text evidence="15">The sequence shown here is derived from an EMBL/GenBank/DDBJ whole genome shotgun (WGS) entry which is preliminary data.</text>
</comment>
<accession>A0A8J2L2J6</accession>
<dbReference type="Pfam" id="PF00067">
    <property type="entry name" value="p450"/>
    <property type="match status" value="2"/>
</dbReference>
<evidence type="ECO:0000256" key="6">
    <source>
        <dbReference type="ARBA" id="ARBA00022617"/>
    </source>
</evidence>
<evidence type="ECO:0000256" key="14">
    <source>
        <dbReference type="RuleBase" id="RU000461"/>
    </source>
</evidence>
<evidence type="ECO:0000256" key="2">
    <source>
        <dbReference type="ARBA" id="ARBA00003690"/>
    </source>
</evidence>
<dbReference type="InterPro" id="IPR050182">
    <property type="entry name" value="Cytochrome_P450_fam2"/>
</dbReference>
<dbReference type="GO" id="GO:0020037">
    <property type="term" value="F:heme binding"/>
    <property type="evidence" value="ECO:0007669"/>
    <property type="project" value="InterPro"/>
</dbReference>
<dbReference type="FunFam" id="1.10.630.10:FF:000238">
    <property type="entry name" value="Cytochrome P450 2A6"/>
    <property type="match status" value="1"/>
</dbReference>
<keyword evidence="7 14" id="KW-0479">Metal-binding</keyword>
<evidence type="ECO:0000256" key="10">
    <source>
        <dbReference type="ARBA" id="ARBA00023002"/>
    </source>
</evidence>
<dbReference type="GO" id="GO:0006082">
    <property type="term" value="P:organic acid metabolic process"/>
    <property type="evidence" value="ECO:0007669"/>
    <property type="project" value="TreeGrafter"/>
</dbReference>
<evidence type="ECO:0000313" key="15">
    <source>
        <dbReference type="EMBL" id="CAG7786304.1"/>
    </source>
</evidence>
<keyword evidence="6 14" id="KW-0349">Heme</keyword>
<dbReference type="InterPro" id="IPR017972">
    <property type="entry name" value="Cyt_P450_CS"/>
</dbReference>
<comment type="similarity">
    <text evidence="5 14">Belongs to the cytochrome P450 family.</text>
</comment>
<dbReference type="InterPro" id="IPR001128">
    <property type="entry name" value="Cyt_P450"/>
</dbReference>
<comment type="function">
    <text evidence="2">May be involved in the metabolism of insect hormones and in the breakdown of synthetic insecticides.</text>
</comment>
<evidence type="ECO:0000256" key="4">
    <source>
        <dbReference type="ARBA" id="ARBA00004406"/>
    </source>
</evidence>
<evidence type="ECO:0008006" key="17">
    <source>
        <dbReference type="Google" id="ProtNLM"/>
    </source>
</evidence>
<keyword evidence="9" id="KW-0492">Microsome</keyword>
<dbReference type="GO" id="GO:0005506">
    <property type="term" value="F:iron ion binding"/>
    <property type="evidence" value="ECO:0007669"/>
    <property type="project" value="InterPro"/>
</dbReference>
<reference evidence="15" key="1">
    <citation type="submission" date="2021-06" db="EMBL/GenBank/DDBJ databases">
        <authorList>
            <person name="Hodson N. C."/>
            <person name="Mongue J. A."/>
            <person name="Jaron S. K."/>
        </authorList>
    </citation>
    <scope>NUCLEOTIDE SEQUENCE</scope>
</reference>
<dbReference type="AlphaFoldDB" id="A0A8J2L2J6"/>
<keyword evidence="16" id="KW-1185">Reference proteome</keyword>
<keyword evidence="8" id="KW-0256">Endoplasmic reticulum</keyword>
<dbReference type="PANTHER" id="PTHR24300">
    <property type="entry name" value="CYTOCHROME P450 508A4-RELATED"/>
    <property type="match status" value="1"/>
</dbReference>
<dbReference type="PANTHER" id="PTHR24300:SF403">
    <property type="entry name" value="CYTOCHROME P450 306A1"/>
    <property type="match status" value="1"/>
</dbReference>
<evidence type="ECO:0000313" key="16">
    <source>
        <dbReference type="Proteomes" id="UP000708208"/>
    </source>
</evidence>
<keyword evidence="13" id="KW-0472">Membrane</keyword>
<evidence type="ECO:0000256" key="5">
    <source>
        <dbReference type="ARBA" id="ARBA00010617"/>
    </source>
</evidence>
<evidence type="ECO:0000256" key="11">
    <source>
        <dbReference type="ARBA" id="ARBA00023004"/>
    </source>
</evidence>
<name>A0A8J2L2J6_9HEXA</name>
<comment type="subcellular location">
    <subcellularLocation>
        <location evidence="4">Endoplasmic reticulum membrane</location>
        <topology evidence="4">Peripheral membrane protein</topology>
    </subcellularLocation>
    <subcellularLocation>
        <location evidence="3">Microsome membrane</location>
        <topology evidence="3">Peripheral membrane protein</topology>
    </subcellularLocation>
</comment>
<gene>
    <name evidence="15" type="ORF">AFUS01_LOCUS24878</name>
</gene>
<evidence type="ECO:0000256" key="1">
    <source>
        <dbReference type="ARBA" id="ARBA00001971"/>
    </source>
</evidence>
<dbReference type="GO" id="GO:0005789">
    <property type="term" value="C:endoplasmic reticulum membrane"/>
    <property type="evidence" value="ECO:0007669"/>
    <property type="project" value="UniProtKB-SubCell"/>
</dbReference>
<dbReference type="EMBL" id="CAJVCH010314911">
    <property type="protein sequence ID" value="CAG7786304.1"/>
    <property type="molecule type" value="Genomic_DNA"/>
</dbReference>
<dbReference type="OrthoDB" id="1055148at2759"/>
<proteinExistence type="inferred from homology"/>
<dbReference type="PROSITE" id="PS00086">
    <property type="entry name" value="CYTOCHROME_P450"/>
    <property type="match status" value="1"/>
</dbReference>
<dbReference type="GO" id="GO:0006805">
    <property type="term" value="P:xenobiotic metabolic process"/>
    <property type="evidence" value="ECO:0007669"/>
    <property type="project" value="TreeGrafter"/>
</dbReference>
<evidence type="ECO:0000256" key="3">
    <source>
        <dbReference type="ARBA" id="ARBA00004174"/>
    </source>
</evidence>
<organism evidence="15 16">
    <name type="scientific">Allacma fusca</name>
    <dbReference type="NCBI Taxonomy" id="39272"/>
    <lineage>
        <taxon>Eukaryota</taxon>
        <taxon>Metazoa</taxon>
        <taxon>Ecdysozoa</taxon>
        <taxon>Arthropoda</taxon>
        <taxon>Hexapoda</taxon>
        <taxon>Collembola</taxon>
        <taxon>Symphypleona</taxon>
        <taxon>Sminthuridae</taxon>
        <taxon>Allacma</taxon>
    </lineage>
</organism>
<dbReference type="Proteomes" id="UP000708208">
    <property type="component" value="Unassembled WGS sequence"/>
</dbReference>
<evidence type="ECO:0000256" key="8">
    <source>
        <dbReference type="ARBA" id="ARBA00022824"/>
    </source>
</evidence>
<evidence type="ECO:0000256" key="12">
    <source>
        <dbReference type="ARBA" id="ARBA00023033"/>
    </source>
</evidence>
<comment type="cofactor">
    <cofactor evidence="1">
        <name>heme</name>
        <dbReference type="ChEBI" id="CHEBI:30413"/>
    </cofactor>
</comment>
<evidence type="ECO:0000256" key="13">
    <source>
        <dbReference type="ARBA" id="ARBA00023136"/>
    </source>
</evidence>
<sequence>MVATEILILAATALFALYYFSTKLPKNFPPGPRPYPIVGNLTQIVRPPFTFFMKLQETYGDIIGLHFGSQPVVVLNNHKHIREAFSNNVFSGRPQTEAGKQRCLGGNRGVLFAEGHVWFSHDDPRLNQLIKALTDAITDRPLTQTLAQYFPFFQWLRNTFPTIFPSKSKTFFEGTYGLIGEIIKQHEDSLQEDSPRDFIDIYLNEINKTNDSNSTFYKEEGHLQLKVLLLDMFAAGAETTSTTLTYSFLFMALHPEVQEKLFEEINRVVGNSRNVSLSDRPEMPYTEACILEIQRFASLVPLAPHHTHEDVEFQGFTIPKGTNVVANLYSACRDKKAWGDPDNFRPERFLSGDGKTVLRNEAFIPFSIGKRVCLGESLAKDELFLFLTNLFQAFKVKTVDGEPKPKVEAYYSIVLVPKPHRVVLVDRQAS</sequence>
<dbReference type="GO" id="GO:0016712">
    <property type="term" value="F:oxidoreductase activity, acting on paired donors, with incorporation or reduction of molecular oxygen, reduced flavin or flavoprotein as one donor, and incorporation of one atom of oxygen"/>
    <property type="evidence" value="ECO:0007669"/>
    <property type="project" value="TreeGrafter"/>
</dbReference>